<dbReference type="Gene3D" id="1.10.40.60">
    <property type="entry name" value="EpsJ-like"/>
    <property type="match status" value="3"/>
</dbReference>
<dbReference type="Pfam" id="PF21687">
    <property type="entry name" value="T2SSK_1st"/>
    <property type="match status" value="1"/>
</dbReference>
<sequence length="352" mass="38605">MMRRRESGVAVVTALLLTTLAVTIVASLFWQQQVQVRSMENQRLQLQTRWIVRGALDLSRLVLYQDFIDSSSQTRLNGVWATPLEETRLDDYIERERAQAENFNATLSGRMMDAQSRYNLANLVKLGQRAPDPQQVAAFQRLLKHVQLDPALAQTVATTVVNAQSLQTLAQDAASNAAGSAANTGVTAPLTPPNLPTGGTANPQQTGQQANGPQPLGMLRVEDLLAISGFTPAAIERLRELVIVLPERTDLNVNTAPAELLAAAVDRLSLADAATLVNVRRRTPFQNRQNFEEQMQMFQNGALKASIPVDVKSNYFLALSKVKLDRATLDTVSLLKRAGNNGATTVLWIREN</sequence>
<dbReference type="Gene3D" id="3.30.1300.30">
    <property type="entry name" value="GSPII I/J protein-like"/>
    <property type="match status" value="2"/>
</dbReference>
<dbReference type="SUPFAM" id="SSF54523">
    <property type="entry name" value="Pili subunits"/>
    <property type="match status" value="1"/>
</dbReference>
<keyword evidence="3 10" id="KW-0813">Transport</keyword>
<keyword evidence="8" id="KW-1133">Transmembrane helix</keyword>
<evidence type="ECO:0000256" key="2">
    <source>
        <dbReference type="ARBA" id="ARBA00007246"/>
    </source>
</evidence>
<dbReference type="Proteomes" id="UP000735592">
    <property type="component" value="Unassembled WGS sequence"/>
</dbReference>
<dbReference type="PIRSF" id="PIRSF002786">
    <property type="entry name" value="XcpX"/>
    <property type="match status" value="1"/>
</dbReference>
<evidence type="ECO:0000256" key="10">
    <source>
        <dbReference type="PIRNR" id="PIRNR002786"/>
    </source>
</evidence>
<dbReference type="SUPFAM" id="SSF158544">
    <property type="entry name" value="GspK insert domain-like"/>
    <property type="match status" value="1"/>
</dbReference>
<feature type="region of interest" description="Disordered" evidence="11">
    <location>
        <begin position="180"/>
        <end position="215"/>
    </location>
</feature>
<comment type="subcellular location">
    <subcellularLocation>
        <location evidence="1 10">Cell inner membrane</location>
    </subcellularLocation>
</comment>
<dbReference type="InterPro" id="IPR038072">
    <property type="entry name" value="GspK_central_sf"/>
</dbReference>
<feature type="domain" description="T2SS protein K second SAM-like" evidence="12">
    <location>
        <begin position="251"/>
        <end position="305"/>
    </location>
</feature>
<comment type="similarity">
    <text evidence="2 10">Belongs to the GSP K family.</text>
</comment>
<evidence type="ECO:0000256" key="4">
    <source>
        <dbReference type="ARBA" id="ARBA00022475"/>
    </source>
</evidence>
<evidence type="ECO:0000256" key="7">
    <source>
        <dbReference type="ARBA" id="ARBA00022927"/>
    </source>
</evidence>
<evidence type="ECO:0000256" key="6">
    <source>
        <dbReference type="ARBA" id="ARBA00022692"/>
    </source>
</evidence>
<dbReference type="Pfam" id="PF03934">
    <property type="entry name" value="T2SSK"/>
    <property type="match status" value="1"/>
</dbReference>
<evidence type="ECO:0000256" key="5">
    <source>
        <dbReference type="ARBA" id="ARBA00022519"/>
    </source>
</evidence>
<keyword evidence="6" id="KW-0812">Transmembrane</keyword>
<gene>
    <name evidence="14" type="ORF">GM655_14665</name>
</gene>
<evidence type="ECO:0000256" key="9">
    <source>
        <dbReference type="ARBA" id="ARBA00023136"/>
    </source>
</evidence>
<keyword evidence="7" id="KW-0653">Protein transport</keyword>
<reference evidence="14 15" key="1">
    <citation type="submission" date="2019-11" db="EMBL/GenBank/DDBJ databases">
        <title>Type strains purchased from KCTC, JCM and DSMZ.</title>
        <authorList>
            <person name="Lu H."/>
        </authorList>
    </citation>
    <scope>NUCLEOTIDE SEQUENCE [LARGE SCALE GENOMIC DNA]</scope>
    <source>
        <strain evidence="14 15">DSM 103461</strain>
    </source>
</reference>
<dbReference type="InterPro" id="IPR045584">
    <property type="entry name" value="Pilin-like"/>
</dbReference>
<keyword evidence="4 10" id="KW-1003">Cell membrane</keyword>
<evidence type="ECO:0000256" key="3">
    <source>
        <dbReference type="ARBA" id="ARBA00022448"/>
    </source>
</evidence>
<dbReference type="PANTHER" id="PTHR38831">
    <property type="entry name" value="TYPE II SECRETION SYSTEM PROTEIN K"/>
    <property type="match status" value="1"/>
</dbReference>
<evidence type="ECO:0000313" key="14">
    <source>
        <dbReference type="EMBL" id="MTW34050.1"/>
    </source>
</evidence>
<evidence type="ECO:0000256" key="8">
    <source>
        <dbReference type="ARBA" id="ARBA00022989"/>
    </source>
</evidence>
<evidence type="ECO:0000256" key="11">
    <source>
        <dbReference type="SAM" id="MobiDB-lite"/>
    </source>
</evidence>
<accession>A0ABW9SQC4</accession>
<evidence type="ECO:0000259" key="13">
    <source>
        <dbReference type="Pfam" id="PF21687"/>
    </source>
</evidence>
<keyword evidence="9 10" id="KW-0472">Membrane</keyword>
<dbReference type="EMBL" id="WNKW01000004">
    <property type="protein sequence ID" value="MTW34050.1"/>
    <property type="molecule type" value="Genomic_DNA"/>
</dbReference>
<dbReference type="InterPro" id="IPR049031">
    <property type="entry name" value="T2SSK_SAM-like_1st"/>
</dbReference>
<keyword evidence="15" id="KW-1185">Reference proteome</keyword>
<keyword evidence="5 10" id="KW-0997">Cell inner membrane</keyword>
<dbReference type="RefSeq" id="WP_155435434.1">
    <property type="nucleotide sequence ID" value="NZ_JBHLXK010000002.1"/>
</dbReference>
<evidence type="ECO:0000259" key="12">
    <source>
        <dbReference type="Pfam" id="PF03934"/>
    </source>
</evidence>
<feature type="compositionally biased region" description="Low complexity" evidence="11">
    <location>
        <begin position="180"/>
        <end position="189"/>
    </location>
</feature>
<dbReference type="InterPro" id="IPR005628">
    <property type="entry name" value="GspK"/>
</dbReference>
<feature type="domain" description="T2SS protein K first SAM-like" evidence="13">
    <location>
        <begin position="116"/>
        <end position="247"/>
    </location>
</feature>
<dbReference type="NCBIfam" id="NF037980">
    <property type="entry name" value="T2SS_GspK"/>
    <property type="match status" value="1"/>
</dbReference>
<name>A0ABW9SQC4_9BURK</name>
<protein>
    <recommendedName>
        <fullName evidence="10">Type II secretion system protein K</fullName>
    </recommendedName>
</protein>
<dbReference type="PANTHER" id="PTHR38831:SF1">
    <property type="entry name" value="TYPE II SECRETION SYSTEM PROTEIN K-RELATED"/>
    <property type="match status" value="1"/>
</dbReference>
<dbReference type="InterPro" id="IPR049179">
    <property type="entry name" value="T2SSK_SAM-like_2nd"/>
</dbReference>
<proteinExistence type="inferred from homology"/>
<evidence type="ECO:0000256" key="1">
    <source>
        <dbReference type="ARBA" id="ARBA00004533"/>
    </source>
</evidence>
<evidence type="ECO:0000313" key="15">
    <source>
        <dbReference type="Proteomes" id="UP000735592"/>
    </source>
</evidence>
<organism evidence="14 15">
    <name type="scientific">Pseudoduganella danionis</name>
    <dbReference type="NCBI Taxonomy" id="1890295"/>
    <lineage>
        <taxon>Bacteria</taxon>
        <taxon>Pseudomonadati</taxon>
        <taxon>Pseudomonadota</taxon>
        <taxon>Betaproteobacteria</taxon>
        <taxon>Burkholderiales</taxon>
        <taxon>Oxalobacteraceae</taxon>
        <taxon>Telluria group</taxon>
        <taxon>Pseudoduganella</taxon>
    </lineage>
</organism>
<comment type="caution">
    <text evidence="14">The sequence shown here is derived from an EMBL/GenBank/DDBJ whole genome shotgun (WGS) entry which is preliminary data.</text>
</comment>